<proteinExistence type="predicted"/>
<dbReference type="Gene3D" id="3.30.565.10">
    <property type="entry name" value="Histidine kinase-like ATPase, C-terminal domain"/>
    <property type="match status" value="1"/>
</dbReference>
<dbReference type="AlphaFoldDB" id="A0A7C1B1J6"/>
<comment type="caution">
    <text evidence="1">The sequence shown here is derived from an EMBL/GenBank/DDBJ whole genome shotgun (WGS) entry which is preliminary data.</text>
</comment>
<dbReference type="SUPFAM" id="SSF55874">
    <property type="entry name" value="ATPase domain of HSP90 chaperone/DNA topoisomerase II/histidine kinase"/>
    <property type="match status" value="1"/>
</dbReference>
<organism evidence="1">
    <name type="scientific">Thermodesulforhabdus norvegica</name>
    <dbReference type="NCBI Taxonomy" id="39841"/>
    <lineage>
        <taxon>Bacteria</taxon>
        <taxon>Pseudomonadati</taxon>
        <taxon>Thermodesulfobacteriota</taxon>
        <taxon>Syntrophobacteria</taxon>
        <taxon>Syntrophobacterales</taxon>
        <taxon>Thermodesulforhabdaceae</taxon>
        <taxon>Thermodesulforhabdus</taxon>
    </lineage>
</organism>
<reference evidence="1" key="1">
    <citation type="journal article" date="2020" name="mSystems">
        <title>Genome- and Community-Level Interaction Insights into Carbon Utilization and Element Cycling Functions of Hydrothermarchaeota in Hydrothermal Sediment.</title>
        <authorList>
            <person name="Zhou Z."/>
            <person name="Liu Y."/>
            <person name="Xu W."/>
            <person name="Pan J."/>
            <person name="Luo Z.H."/>
            <person name="Li M."/>
        </authorList>
    </citation>
    <scope>NUCLEOTIDE SEQUENCE [LARGE SCALE GENOMIC DNA]</scope>
    <source>
        <strain evidence="1">HyVt-19</strain>
    </source>
</reference>
<keyword evidence="1" id="KW-0067">ATP-binding</keyword>
<evidence type="ECO:0000313" key="1">
    <source>
        <dbReference type="EMBL" id="HDL90600.1"/>
    </source>
</evidence>
<dbReference type="Pfam" id="PF13589">
    <property type="entry name" value="HATPase_c_3"/>
    <property type="match status" value="1"/>
</dbReference>
<feature type="non-terminal residue" evidence="1">
    <location>
        <position position="436"/>
    </location>
</feature>
<gene>
    <name evidence="1" type="ORF">ENG14_06830</name>
</gene>
<dbReference type="EMBL" id="DQZW01000325">
    <property type="protein sequence ID" value="HDL90600.1"/>
    <property type="molecule type" value="Genomic_DNA"/>
</dbReference>
<dbReference type="Proteomes" id="UP000886355">
    <property type="component" value="Unassembled WGS sequence"/>
</dbReference>
<protein>
    <submittedName>
        <fullName evidence="1">ATP-binding protein</fullName>
    </submittedName>
</protein>
<dbReference type="GO" id="GO:0005524">
    <property type="term" value="F:ATP binding"/>
    <property type="evidence" value="ECO:0007669"/>
    <property type="project" value="UniProtKB-KW"/>
</dbReference>
<sequence length="436" mass="50212">MKRTIKKHRSDNLPFKPRARMLLLLGDQLIRDPGIAVFELVKNAYDADSPDAKVTMFRIMDKNRGKIVIEDSGTGMDYETVTNDWLEPGTDYRVLQRKAGERTQKYGRLPMGEKGVGRFAAHKLGNHIRLITRKKNLPEIVVEFNWKDFKKHRYLSEAPVKIQEQSPQVFTGRRTGTRIEITRLRNTWTRGMVRDLSRAVTSICSPFDKRGEFKAELILTENRDWLKGLLTVDSVLEYALFRAECDILGRSLTYEYEFTPLAAMDKVKPRYDKKTMDLKLDSSDDFQLIERDIGPVHLDLYIFDRAPRILSLGVTDKKGLKDFLDKAGGIRVYRDGIRVYDYGEPGNDWLDLGGRRVNIPTKRISNNLVIGAVSLQIEDSQGLIEKTNREGFVNNEAFRAFKDAVQFAVTQVVLERNQDKTRIRNTYSSKKLKEPV</sequence>
<keyword evidence="1" id="KW-0547">Nucleotide-binding</keyword>
<dbReference type="InterPro" id="IPR036890">
    <property type="entry name" value="HATPase_C_sf"/>
</dbReference>
<name>A0A7C1B1J6_9BACT</name>
<accession>A0A7C1B1J6</accession>